<name>A0ABS2FU54_9FIRM</name>
<dbReference type="Pfam" id="PF02829">
    <property type="entry name" value="3H"/>
    <property type="match status" value="1"/>
</dbReference>
<feature type="domain" description="3H" evidence="1">
    <location>
        <begin position="71"/>
        <end position="167"/>
    </location>
</feature>
<dbReference type="InterPro" id="IPR013196">
    <property type="entry name" value="HTH_11"/>
</dbReference>
<evidence type="ECO:0000313" key="3">
    <source>
        <dbReference type="EMBL" id="MBM6850571.1"/>
    </source>
</evidence>
<protein>
    <submittedName>
        <fullName evidence="3">Transcription repressor NadR</fullName>
    </submittedName>
</protein>
<dbReference type="RefSeq" id="WP_204802704.1">
    <property type="nucleotide sequence ID" value="NZ_JACSNX010000003.1"/>
</dbReference>
<dbReference type="PIRSF" id="PIRSF037847">
    <property type="entry name" value="NiaR"/>
    <property type="match status" value="1"/>
</dbReference>
<dbReference type="SUPFAM" id="SSF75500">
    <property type="entry name" value="Putative transcriptional regulator TM1602, C-terminal domain"/>
    <property type="match status" value="1"/>
</dbReference>
<accession>A0ABS2FU54</accession>
<dbReference type="PANTHER" id="PTHR40068">
    <property type="entry name" value="TRANSCRIPTION REPRESSOR NIAR-RELATED"/>
    <property type="match status" value="1"/>
</dbReference>
<evidence type="ECO:0000259" key="1">
    <source>
        <dbReference type="Pfam" id="PF02829"/>
    </source>
</evidence>
<organism evidence="3 4">
    <name type="scientific">Oscillibacter valericigenes</name>
    <dbReference type="NCBI Taxonomy" id="351091"/>
    <lineage>
        <taxon>Bacteria</taxon>
        <taxon>Bacillati</taxon>
        <taxon>Bacillota</taxon>
        <taxon>Clostridia</taxon>
        <taxon>Eubacteriales</taxon>
        <taxon>Oscillospiraceae</taxon>
        <taxon>Oscillibacter</taxon>
    </lineage>
</organism>
<comment type="caution">
    <text evidence="3">The sequence shown here is derived from an EMBL/GenBank/DDBJ whole genome shotgun (WGS) entry which is preliminary data.</text>
</comment>
<gene>
    <name evidence="3" type="ORF">H9X91_03850</name>
</gene>
<sequence>MRAEERRQAIRELLQNSKQPVSASALAARFAVSRQIIVGDIALLRAAGAEISATPRGYVILRETAGLVRQVAVQHDAAGMEAELNAMVDQGCTVLDVIVEHPIYGQLTGPLQLVSRYDVAQFLARCSQPDARPLSELTEGIHLHTLSCPDEAAFDRVRQELRRLGVLLEG</sequence>
<evidence type="ECO:0000259" key="2">
    <source>
        <dbReference type="Pfam" id="PF08279"/>
    </source>
</evidence>
<dbReference type="Pfam" id="PF08279">
    <property type="entry name" value="HTH_11"/>
    <property type="match status" value="1"/>
</dbReference>
<dbReference type="Gene3D" id="1.10.10.10">
    <property type="entry name" value="Winged helix-like DNA-binding domain superfamily/Winged helix DNA-binding domain"/>
    <property type="match status" value="1"/>
</dbReference>
<evidence type="ECO:0000313" key="4">
    <source>
        <dbReference type="Proteomes" id="UP000719500"/>
    </source>
</evidence>
<dbReference type="Proteomes" id="UP000719500">
    <property type="component" value="Unassembled WGS sequence"/>
</dbReference>
<reference evidence="3 4" key="1">
    <citation type="journal article" date="2021" name="Sci. Rep.">
        <title>The distribution of antibiotic resistance genes in chicken gut microbiota commensals.</title>
        <authorList>
            <person name="Juricova H."/>
            <person name="Matiasovicova J."/>
            <person name="Kubasova T."/>
            <person name="Cejkova D."/>
            <person name="Rychlik I."/>
        </authorList>
    </citation>
    <scope>NUCLEOTIDE SEQUENCE [LARGE SCALE GENOMIC DNA]</scope>
    <source>
        <strain evidence="3 4">An411</strain>
    </source>
</reference>
<dbReference type="Gene3D" id="3.30.1340.20">
    <property type="entry name" value="3H domain"/>
    <property type="match status" value="1"/>
</dbReference>
<dbReference type="InterPro" id="IPR036390">
    <property type="entry name" value="WH_DNA-bd_sf"/>
</dbReference>
<dbReference type="InterPro" id="IPR026043">
    <property type="entry name" value="NadR"/>
</dbReference>
<dbReference type="EMBL" id="JACSNX010000003">
    <property type="protein sequence ID" value="MBM6850571.1"/>
    <property type="molecule type" value="Genomic_DNA"/>
</dbReference>
<dbReference type="InterPro" id="IPR036388">
    <property type="entry name" value="WH-like_DNA-bd_sf"/>
</dbReference>
<keyword evidence="4" id="KW-1185">Reference proteome</keyword>
<dbReference type="PANTHER" id="PTHR40068:SF1">
    <property type="entry name" value="TRANSCRIPTION REPRESSOR NIAR-RELATED"/>
    <property type="match status" value="1"/>
</dbReference>
<dbReference type="SUPFAM" id="SSF46785">
    <property type="entry name" value="Winged helix' DNA-binding domain"/>
    <property type="match status" value="1"/>
</dbReference>
<dbReference type="InterPro" id="IPR035922">
    <property type="entry name" value="3H_dom_sf"/>
</dbReference>
<dbReference type="InterPro" id="IPR004173">
    <property type="entry name" value="3H_domain"/>
</dbReference>
<proteinExistence type="predicted"/>
<feature type="domain" description="Helix-turn-helix type 11" evidence="2">
    <location>
        <begin position="6"/>
        <end position="58"/>
    </location>
</feature>